<organism evidence="6 7">
    <name type="scientific">Waddlia chondrophila (strain ATCC VR-1470 / WSU 86-1044)</name>
    <dbReference type="NCBI Taxonomy" id="716544"/>
    <lineage>
        <taxon>Bacteria</taxon>
        <taxon>Pseudomonadati</taxon>
        <taxon>Chlamydiota</taxon>
        <taxon>Chlamydiia</taxon>
        <taxon>Parachlamydiales</taxon>
        <taxon>Waddliaceae</taxon>
        <taxon>Waddlia</taxon>
    </lineage>
</organism>
<proteinExistence type="inferred from homology"/>
<dbReference type="RefSeq" id="WP_013183003.1">
    <property type="nucleotide sequence ID" value="NC_014225.1"/>
</dbReference>
<reference evidence="6 7" key="1">
    <citation type="journal article" date="2010" name="PLoS ONE">
        <title>The Waddlia genome: a window into chlamydial biology.</title>
        <authorList>
            <person name="Bertelli C."/>
            <person name="Collyn F."/>
            <person name="Croxatto A."/>
            <person name="Ruckert C."/>
            <person name="Polkinghorne A."/>
            <person name="Kebbi-Beghdadi C."/>
            <person name="Goesmann A."/>
            <person name="Vaughan L."/>
            <person name="Greub G."/>
        </authorList>
    </citation>
    <scope>NUCLEOTIDE SEQUENCE [LARGE SCALE GENOMIC DNA]</scope>
    <source>
        <strain evidence="7">ATCC VR-1470 / WSU 86-1044</strain>
    </source>
</reference>
<dbReference type="Pfam" id="PF01812">
    <property type="entry name" value="5-FTHF_cyc-lig"/>
    <property type="match status" value="1"/>
</dbReference>
<evidence type="ECO:0000256" key="2">
    <source>
        <dbReference type="ARBA" id="ARBA00022741"/>
    </source>
</evidence>
<evidence type="ECO:0000256" key="1">
    <source>
        <dbReference type="ARBA" id="ARBA00010638"/>
    </source>
</evidence>
<dbReference type="Proteomes" id="UP000001505">
    <property type="component" value="Chromosome"/>
</dbReference>
<dbReference type="HOGENOM" id="CLU_066245_2_2_0"/>
<dbReference type="GO" id="GO:0030272">
    <property type="term" value="F:5-formyltetrahydrofolate cyclo-ligase activity"/>
    <property type="evidence" value="ECO:0007669"/>
    <property type="project" value="UniProtKB-EC"/>
</dbReference>
<accession>D6YTB5</accession>
<comment type="catalytic activity">
    <reaction evidence="5">
        <text>(6S)-5-formyl-5,6,7,8-tetrahydrofolate + ATP = (6R)-5,10-methenyltetrahydrofolate + ADP + phosphate</text>
        <dbReference type="Rhea" id="RHEA:10488"/>
        <dbReference type="ChEBI" id="CHEBI:30616"/>
        <dbReference type="ChEBI" id="CHEBI:43474"/>
        <dbReference type="ChEBI" id="CHEBI:57455"/>
        <dbReference type="ChEBI" id="CHEBI:57457"/>
        <dbReference type="ChEBI" id="CHEBI:456216"/>
        <dbReference type="EC" id="6.3.3.2"/>
    </reaction>
</comment>
<feature type="binding site" evidence="4">
    <location>
        <begin position="2"/>
        <end position="6"/>
    </location>
    <ligand>
        <name>ATP</name>
        <dbReference type="ChEBI" id="CHEBI:30616"/>
    </ligand>
</feature>
<dbReference type="AlphaFoldDB" id="D6YTB5"/>
<sequence length="178" mass="20918">MKRALRDHWISIRSQIQKSRREEAQSKLFKELTQQTENFRSVLSFFSFRNEISMDEFNDYLAKNGKLCLPKIHEEHLDLYRVEEVDHQCVPNAWGIVEPDPALCEKIVEDEIFLAFIPGIAFDSQYHRLGYGKGFYDRLLARLNDSTLTYGIGFKEQYSQTLLPIEAHDISLNRLLLF</sequence>
<dbReference type="GO" id="GO:0035999">
    <property type="term" value="P:tetrahydrofolate interconversion"/>
    <property type="evidence" value="ECO:0007669"/>
    <property type="project" value="TreeGrafter"/>
</dbReference>
<dbReference type="KEGG" id="wch:wcw_1977"/>
<dbReference type="OrthoDB" id="9801938at2"/>
<dbReference type="STRING" id="716544.wcw_1977"/>
<dbReference type="Gene3D" id="3.40.50.10420">
    <property type="entry name" value="NagB/RpiA/CoA transferase-like"/>
    <property type="match status" value="1"/>
</dbReference>
<dbReference type="EC" id="6.3.3.2" evidence="5"/>
<keyword evidence="3 4" id="KW-0067">ATP-binding</keyword>
<evidence type="ECO:0000313" key="6">
    <source>
        <dbReference type="EMBL" id="ADI39310.1"/>
    </source>
</evidence>
<evidence type="ECO:0000256" key="4">
    <source>
        <dbReference type="PIRSR" id="PIRSR006806-1"/>
    </source>
</evidence>
<dbReference type="InterPro" id="IPR002698">
    <property type="entry name" value="FTHF_cligase"/>
</dbReference>
<keyword evidence="6" id="KW-0436">Ligase</keyword>
<gene>
    <name evidence="6" type="ordered locus">wcw_1977</name>
</gene>
<keyword evidence="5" id="KW-0479">Metal-binding</keyword>
<dbReference type="PANTHER" id="PTHR23407">
    <property type="entry name" value="ATPASE INHIBITOR/5-FORMYLTETRAHYDROFOLATE CYCLO-LIGASE"/>
    <property type="match status" value="1"/>
</dbReference>
<evidence type="ECO:0000313" key="7">
    <source>
        <dbReference type="Proteomes" id="UP000001505"/>
    </source>
</evidence>
<evidence type="ECO:0000256" key="3">
    <source>
        <dbReference type="ARBA" id="ARBA00022840"/>
    </source>
</evidence>
<feature type="binding site" evidence="4">
    <location>
        <position position="51"/>
    </location>
    <ligand>
        <name>substrate</name>
    </ligand>
</feature>
<dbReference type="PANTHER" id="PTHR23407:SF1">
    <property type="entry name" value="5-FORMYLTETRAHYDROFOLATE CYCLO-LIGASE"/>
    <property type="match status" value="1"/>
</dbReference>
<evidence type="ECO:0000256" key="5">
    <source>
        <dbReference type="RuleBase" id="RU361279"/>
    </source>
</evidence>
<dbReference type="InterPro" id="IPR024185">
    <property type="entry name" value="FTHF_cligase-like_sf"/>
</dbReference>
<dbReference type="SUPFAM" id="SSF100950">
    <property type="entry name" value="NagB/RpiA/CoA transferase-like"/>
    <property type="match status" value="1"/>
</dbReference>
<dbReference type="NCBIfam" id="TIGR02727">
    <property type="entry name" value="MTHFS_bact"/>
    <property type="match status" value="1"/>
</dbReference>
<dbReference type="EMBL" id="CP001928">
    <property type="protein sequence ID" value="ADI39310.1"/>
    <property type="molecule type" value="Genomic_DNA"/>
</dbReference>
<keyword evidence="7" id="KW-1185">Reference proteome</keyword>
<comment type="cofactor">
    <cofactor evidence="5">
        <name>Mg(2+)</name>
        <dbReference type="ChEBI" id="CHEBI:18420"/>
    </cofactor>
</comment>
<name>D6YTB5_WADCW</name>
<keyword evidence="5" id="KW-0460">Magnesium</keyword>
<keyword evidence="2 4" id="KW-0547">Nucleotide-binding</keyword>
<dbReference type="GO" id="GO:0005524">
    <property type="term" value="F:ATP binding"/>
    <property type="evidence" value="ECO:0007669"/>
    <property type="project" value="UniProtKB-KW"/>
</dbReference>
<protein>
    <recommendedName>
        <fullName evidence="5">5-formyltetrahydrofolate cyclo-ligase</fullName>
        <ecNumber evidence="5">6.3.3.2</ecNumber>
    </recommendedName>
</protein>
<dbReference type="GO" id="GO:0046872">
    <property type="term" value="F:metal ion binding"/>
    <property type="evidence" value="ECO:0007669"/>
    <property type="project" value="UniProtKB-KW"/>
</dbReference>
<dbReference type="GO" id="GO:0009396">
    <property type="term" value="P:folic acid-containing compound biosynthetic process"/>
    <property type="evidence" value="ECO:0007669"/>
    <property type="project" value="TreeGrafter"/>
</dbReference>
<comment type="similarity">
    <text evidence="1 5">Belongs to the 5-formyltetrahydrofolate cyclo-ligase family.</text>
</comment>
<dbReference type="PIRSF" id="PIRSF006806">
    <property type="entry name" value="FTHF_cligase"/>
    <property type="match status" value="1"/>
</dbReference>
<dbReference type="eggNOG" id="COG0212">
    <property type="taxonomic scope" value="Bacteria"/>
</dbReference>
<dbReference type="InterPro" id="IPR037171">
    <property type="entry name" value="NagB/RpiA_transferase-like"/>
</dbReference>
<feature type="binding site" evidence="4">
    <location>
        <begin position="128"/>
        <end position="136"/>
    </location>
    <ligand>
        <name>ATP</name>
        <dbReference type="ChEBI" id="CHEBI:30616"/>
    </ligand>
</feature>